<name>A0A841C0Z2_9ACTN</name>
<comment type="caution">
    <text evidence="2">The sequence shown here is derived from an EMBL/GenBank/DDBJ whole genome shotgun (WGS) entry which is preliminary data.</text>
</comment>
<dbReference type="Pfam" id="PF17653">
    <property type="entry name" value="DUF5522"/>
    <property type="match status" value="1"/>
</dbReference>
<accession>A0A841C0Z2</accession>
<reference evidence="2 3" key="1">
    <citation type="submission" date="2020-08" db="EMBL/GenBank/DDBJ databases">
        <title>Sequencing the genomes of 1000 actinobacteria strains.</title>
        <authorList>
            <person name="Klenk H.-P."/>
        </authorList>
    </citation>
    <scope>NUCLEOTIDE SEQUENCE [LARGE SCALE GENOMIC DNA]</scope>
    <source>
        <strain evidence="2 3">DSM 45362</strain>
    </source>
</reference>
<protein>
    <submittedName>
        <fullName evidence="2">Uncharacterized protein</fullName>
    </submittedName>
</protein>
<dbReference type="EMBL" id="JACHMN010000003">
    <property type="protein sequence ID" value="MBB5872551.1"/>
    <property type="molecule type" value="Genomic_DNA"/>
</dbReference>
<dbReference type="InterPro" id="IPR040807">
    <property type="entry name" value="DUF5522"/>
</dbReference>
<evidence type="ECO:0000313" key="3">
    <source>
        <dbReference type="Proteomes" id="UP000587527"/>
    </source>
</evidence>
<gene>
    <name evidence="2" type="ORF">F4553_005985</name>
</gene>
<dbReference type="RefSeq" id="WP_184842366.1">
    <property type="nucleotide sequence ID" value="NZ_JACHMN010000003.1"/>
</dbReference>
<proteinExistence type="predicted"/>
<evidence type="ECO:0000313" key="2">
    <source>
        <dbReference type="EMBL" id="MBB5872551.1"/>
    </source>
</evidence>
<dbReference type="AlphaFoldDB" id="A0A841C0Z2"/>
<feature type="region of interest" description="Disordered" evidence="1">
    <location>
        <begin position="1"/>
        <end position="25"/>
    </location>
</feature>
<evidence type="ECO:0000256" key="1">
    <source>
        <dbReference type="SAM" id="MobiDB-lite"/>
    </source>
</evidence>
<dbReference type="Proteomes" id="UP000587527">
    <property type="component" value="Unassembled WGS sequence"/>
</dbReference>
<feature type="compositionally biased region" description="Basic and acidic residues" evidence="1">
    <location>
        <begin position="11"/>
        <end position="25"/>
    </location>
</feature>
<sequence>MTERWPLAPRELTEPHPHRLDPDHPHREEILSRHAEALRTGSPGYRDPASGLFALTAGYLAKRGFCCTRGCRHCPYFNE</sequence>
<organism evidence="2 3">
    <name type="scientific">Allocatelliglobosispora scoriae</name>
    <dbReference type="NCBI Taxonomy" id="643052"/>
    <lineage>
        <taxon>Bacteria</taxon>
        <taxon>Bacillati</taxon>
        <taxon>Actinomycetota</taxon>
        <taxon>Actinomycetes</taxon>
        <taxon>Micromonosporales</taxon>
        <taxon>Micromonosporaceae</taxon>
        <taxon>Allocatelliglobosispora</taxon>
    </lineage>
</organism>
<keyword evidence="3" id="KW-1185">Reference proteome</keyword>